<evidence type="ECO:0000313" key="2">
    <source>
        <dbReference type="EMBL" id="GMH47982.1"/>
    </source>
</evidence>
<dbReference type="Proteomes" id="UP001165082">
    <property type="component" value="Unassembled WGS sequence"/>
</dbReference>
<dbReference type="Pfam" id="PF00612">
    <property type="entry name" value="IQ"/>
    <property type="match status" value="1"/>
</dbReference>
<gene>
    <name evidence="2" type="ORF">TrRE_jg3452</name>
</gene>
<sequence length="387" mass="44188">MPSENQEGDGFLPPIATAEPAFPAYADPSYVMPNEISVSAQLDDGTRSTFNVTIEKLPQEAVKPYYGGYRHKHTGVTYHHSAAQTERVAKVYKDVSNLRNRDTQTYSVITKSTQLVREAGTQMKRKDLHLDESGNVSIEAKPYFSSNQLLELQRQKTLTIQCYWRGYIARKLAWARRDQIYQAHLARIKAKEDVTEHHKIRESNETDANKKLLVADLLAKETKLLQTIDKLKAKALKSGKEKRVSQMIQRMSEPKAWEQSDGIPIEVETPYTTRAKELAQLYTSLKTTLISTDERLDVLLNIKWTVNEFDCALTRDIVELIDREADLLNRGRGESTLSGLRVRLNNLFLQFIETPEFNPEASRFLKVPNGYEVEPLFKTLAAPSNWN</sequence>
<proteinExistence type="predicted"/>
<evidence type="ECO:0000259" key="1">
    <source>
        <dbReference type="Pfam" id="PF25805"/>
    </source>
</evidence>
<dbReference type="EMBL" id="BRXZ01005668">
    <property type="protein sequence ID" value="GMH47982.1"/>
    <property type="molecule type" value="Genomic_DNA"/>
</dbReference>
<reference evidence="2" key="1">
    <citation type="submission" date="2022-07" db="EMBL/GenBank/DDBJ databases">
        <title>Genome analysis of Parmales, a sister group of diatoms, reveals the evolutionary specialization of diatoms from phago-mixotrophs to photoautotrophs.</title>
        <authorList>
            <person name="Ban H."/>
            <person name="Sato S."/>
            <person name="Yoshikawa S."/>
            <person name="Kazumasa Y."/>
            <person name="Nakamura Y."/>
            <person name="Ichinomiya M."/>
            <person name="Saitoh K."/>
            <person name="Sato N."/>
            <person name="Blanc-Mathieu R."/>
            <person name="Endo H."/>
            <person name="Kuwata A."/>
            <person name="Ogata H."/>
        </authorList>
    </citation>
    <scope>NUCLEOTIDE SEQUENCE</scope>
</reference>
<feature type="domain" description="IQ motif and ubiquitin-like" evidence="1">
    <location>
        <begin position="238"/>
        <end position="370"/>
    </location>
</feature>
<dbReference type="PANTHER" id="PTHR21074">
    <property type="entry name" value="IQ AND UBIQUITIN-LIKE DOMAIN-CONTAINING PROTEIN"/>
    <property type="match status" value="1"/>
</dbReference>
<dbReference type="OrthoDB" id="10265862at2759"/>
<accession>A0A9W6Z4E3</accession>
<dbReference type="Pfam" id="PF25805">
    <property type="entry name" value="IQUB"/>
    <property type="match status" value="1"/>
</dbReference>
<organism evidence="2 3">
    <name type="scientific">Triparma retinervis</name>
    <dbReference type="NCBI Taxonomy" id="2557542"/>
    <lineage>
        <taxon>Eukaryota</taxon>
        <taxon>Sar</taxon>
        <taxon>Stramenopiles</taxon>
        <taxon>Ochrophyta</taxon>
        <taxon>Bolidophyceae</taxon>
        <taxon>Parmales</taxon>
        <taxon>Triparmaceae</taxon>
        <taxon>Triparma</taxon>
    </lineage>
</organism>
<dbReference type="PANTHER" id="PTHR21074:SF0">
    <property type="entry name" value="IQ AND UBIQUITIN-LIKE DOMAIN-CONTAINING PROTEIN"/>
    <property type="match status" value="1"/>
</dbReference>
<dbReference type="InterPro" id="IPR000048">
    <property type="entry name" value="IQ_motif_EF-hand-BS"/>
</dbReference>
<protein>
    <recommendedName>
        <fullName evidence="1">IQ motif and ubiquitin-like domain-containing protein</fullName>
    </recommendedName>
</protein>
<name>A0A9W6Z4E3_9STRA</name>
<comment type="caution">
    <text evidence="2">The sequence shown here is derived from an EMBL/GenBank/DDBJ whole genome shotgun (WGS) entry which is preliminary data.</text>
</comment>
<evidence type="ECO:0000313" key="3">
    <source>
        <dbReference type="Proteomes" id="UP001165082"/>
    </source>
</evidence>
<dbReference type="PROSITE" id="PS50096">
    <property type="entry name" value="IQ"/>
    <property type="match status" value="1"/>
</dbReference>
<dbReference type="InterPro" id="IPR037695">
    <property type="entry name" value="IQUB"/>
</dbReference>
<dbReference type="AlphaFoldDB" id="A0A9W6Z4E3"/>
<keyword evidence="3" id="KW-1185">Reference proteome</keyword>
<dbReference type="InterPro" id="IPR057887">
    <property type="entry name" value="IQUB_helical"/>
</dbReference>